<sequence>MPFIALLYHSPSNSSFNLSQASFAVSQTIILEKVASVIAEWIQSPRREVSDLLCWDLQDIAWSRVVSVARVAVLGWATLVVDNGQAMEEDGDGCSVKRLYSPMKIDEVEAFDLMVAEAGDHQANNEYTLVGRLLTDRTINFSAMRNTFGAMKGCFHTGFGIESLFDSIFHPVDLHRVIDGGRWLFNNHLLVTHHLQPREDLFIVELNEALF</sequence>
<dbReference type="Proteomes" id="UP000467840">
    <property type="component" value="Chromosome 9"/>
</dbReference>
<evidence type="ECO:0000313" key="1">
    <source>
        <dbReference type="EMBL" id="KAF2307840.1"/>
    </source>
</evidence>
<keyword evidence="2" id="KW-1185">Reference proteome</keyword>
<reference evidence="1 2" key="1">
    <citation type="journal article" date="2020" name="Mol. Plant">
        <title>The Chromosome-Based Rubber Tree Genome Provides New Insights into Spurge Genome Evolution and Rubber Biosynthesis.</title>
        <authorList>
            <person name="Liu J."/>
            <person name="Shi C."/>
            <person name="Shi C.C."/>
            <person name="Li W."/>
            <person name="Zhang Q.J."/>
            <person name="Zhang Y."/>
            <person name="Li K."/>
            <person name="Lu H.F."/>
            <person name="Shi C."/>
            <person name="Zhu S.T."/>
            <person name="Xiao Z.Y."/>
            <person name="Nan H."/>
            <person name="Yue Y."/>
            <person name="Zhu X.G."/>
            <person name="Wu Y."/>
            <person name="Hong X.N."/>
            <person name="Fan G.Y."/>
            <person name="Tong Y."/>
            <person name="Zhang D."/>
            <person name="Mao C.L."/>
            <person name="Liu Y.L."/>
            <person name="Hao S.J."/>
            <person name="Liu W.Q."/>
            <person name="Lv M.Q."/>
            <person name="Zhang H.B."/>
            <person name="Liu Y."/>
            <person name="Hu-Tang G.R."/>
            <person name="Wang J.P."/>
            <person name="Wang J.H."/>
            <person name="Sun Y.H."/>
            <person name="Ni S.B."/>
            <person name="Chen W.B."/>
            <person name="Zhang X.C."/>
            <person name="Jiao Y.N."/>
            <person name="Eichler E.E."/>
            <person name="Li G.H."/>
            <person name="Liu X."/>
            <person name="Gao L.Z."/>
        </authorList>
    </citation>
    <scope>NUCLEOTIDE SEQUENCE [LARGE SCALE GENOMIC DNA]</scope>
    <source>
        <strain evidence="2">cv. GT1</strain>
        <tissue evidence="1">Leaf</tissue>
    </source>
</reference>
<accession>A0A6A6M2C7</accession>
<name>A0A6A6M2C7_HEVBR</name>
<comment type="caution">
    <text evidence="1">The sequence shown here is derived from an EMBL/GenBank/DDBJ whole genome shotgun (WGS) entry which is preliminary data.</text>
</comment>
<gene>
    <name evidence="1" type="ORF">GH714_032463</name>
</gene>
<proteinExistence type="predicted"/>
<dbReference type="EMBL" id="JAAGAX010000008">
    <property type="protein sequence ID" value="KAF2307840.1"/>
    <property type="molecule type" value="Genomic_DNA"/>
</dbReference>
<protein>
    <submittedName>
        <fullName evidence="1">Uncharacterized protein</fullName>
    </submittedName>
</protein>
<organism evidence="1 2">
    <name type="scientific">Hevea brasiliensis</name>
    <name type="common">Para rubber tree</name>
    <name type="synonym">Siphonia brasiliensis</name>
    <dbReference type="NCBI Taxonomy" id="3981"/>
    <lineage>
        <taxon>Eukaryota</taxon>
        <taxon>Viridiplantae</taxon>
        <taxon>Streptophyta</taxon>
        <taxon>Embryophyta</taxon>
        <taxon>Tracheophyta</taxon>
        <taxon>Spermatophyta</taxon>
        <taxon>Magnoliopsida</taxon>
        <taxon>eudicotyledons</taxon>
        <taxon>Gunneridae</taxon>
        <taxon>Pentapetalae</taxon>
        <taxon>rosids</taxon>
        <taxon>fabids</taxon>
        <taxon>Malpighiales</taxon>
        <taxon>Euphorbiaceae</taxon>
        <taxon>Crotonoideae</taxon>
        <taxon>Micrandreae</taxon>
        <taxon>Hevea</taxon>
    </lineage>
</organism>
<dbReference type="AlphaFoldDB" id="A0A6A6M2C7"/>
<evidence type="ECO:0000313" key="2">
    <source>
        <dbReference type="Proteomes" id="UP000467840"/>
    </source>
</evidence>